<dbReference type="EMBL" id="LAZR01009077">
    <property type="protein sequence ID" value="KKM74825.1"/>
    <property type="molecule type" value="Genomic_DNA"/>
</dbReference>
<organism evidence="1">
    <name type="scientific">marine sediment metagenome</name>
    <dbReference type="NCBI Taxonomy" id="412755"/>
    <lineage>
        <taxon>unclassified sequences</taxon>
        <taxon>metagenomes</taxon>
        <taxon>ecological metagenomes</taxon>
    </lineage>
</organism>
<evidence type="ECO:0000313" key="1">
    <source>
        <dbReference type="EMBL" id="KKM74825.1"/>
    </source>
</evidence>
<comment type="caution">
    <text evidence="1">The sequence shown here is derived from an EMBL/GenBank/DDBJ whole genome shotgun (WGS) entry which is preliminary data.</text>
</comment>
<sequence length="91" mass="10311">MSVNYDDLEKQFDANIVGMFEDLAKQIHVGGEQIREIAVAQYRKDLQALDDKARTLDNIVAIAKITQVTPDVRPEELWRKVRATLEGDGLL</sequence>
<name>A0A0F9ME03_9ZZZZ</name>
<accession>A0A0F9ME03</accession>
<protein>
    <submittedName>
        <fullName evidence="1">Uncharacterized protein</fullName>
    </submittedName>
</protein>
<proteinExistence type="predicted"/>
<gene>
    <name evidence="1" type="ORF">LCGC14_1396460</name>
</gene>
<reference evidence="1" key="1">
    <citation type="journal article" date="2015" name="Nature">
        <title>Complex archaea that bridge the gap between prokaryotes and eukaryotes.</title>
        <authorList>
            <person name="Spang A."/>
            <person name="Saw J.H."/>
            <person name="Jorgensen S.L."/>
            <person name="Zaremba-Niedzwiedzka K."/>
            <person name="Martijn J."/>
            <person name="Lind A.E."/>
            <person name="van Eijk R."/>
            <person name="Schleper C."/>
            <person name="Guy L."/>
            <person name="Ettema T.J."/>
        </authorList>
    </citation>
    <scope>NUCLEOTIDE SEQUENCE</scope>
</reference>
<dbReference type="AlphaFoldDB" id="A0A0F9ME03"/>